<evidence type="ECO:0000256" key="10">
    <source>
        <dbReference type="SAM" id="SignalP"/>
    </source>
</evidence>
<dbReference type="GO" id="GO:0009279">
    <property type="term" value="C:cell outer membrane"/>
    <property type="evidence" value="ECO:0007669"/>
    <property type="project" value="UniProtKB-SubCell"/>
</dbReference>
<evidence type="ECO:0000256" key="3">
    <source>
        <dbReference type="ARBA" id="ARBA00022452"/>
    </source>
</evidence>
<comment type="caution">
    <text evidence="13">The sequence shown here is derived from an EMBL/GenBank/DDBJ whole genome shotgun (WGS) entry which is preliminary data.</text>
</comment>
<dbReference type="PANTHER" id="PTHR30069">
    <property type="entry name" value="TONB-DEPENDENT OUTER MEMBRANE RECEPTOR"/>
    <property type="match status" value="1"/>
</dbReference>
<feature type="chain" id="PRO_5006424782" description="TonB-dependent receptor" evidence="10">
    <location>
        <begin position="28"/>
        <end position="837"/>
    </location>
</feature>
<keyword evidence="4 8" id="KW-0812">Transmembrane</keyword>
<comment type="subcellular location">
    <subcellularLocation>
        <location evidence="1 8">Cell outer membrane</location>
        <topology evidence="1 8">Multi-pass membrane protein</topology>
    </subcellularLocation>
</comment>
<evidence type="ECO:0000256" key="1">
    <source>
        <dbReference type="ARBA" id="ARBA00004571"/>
    </source>
</evidence>
<evidence type="ECO:0000256" key="5">
    <source>
        <dbReference type="ARBA" id="ARBA00023077"/>
    </source>
</evidence>
<dbReference type="AlphaFoldDB" id="A0A0R2THD3"/>
<dbReference type="InterPro" id="IPR036942">
    <property type="entry name" value="Beta-barrel_TonB_sf"/>
</dbReference>
<evidence type="ECO:0000256" key="2">
    <source>
        <dbReference type="ARBA" id="ARBA00022448"/>
    </source>
</evidence>
<sequence length="837" mass="90092">MTTHNLTLSLITAALGAPFLLAGSAHGQNAATQQNVEEIVVIGVVPGGAGIDRNKIPYPVQTADAAAIQQADSASLADFLRRGFGSVTLNDAQNNPLQPDLQYRGFTASPLLGLAQGLSVYQNGARINEPLGDSVNWDLMPQSAIAGVTLTGGTNPLFGLNSLGGSLGIRMKNGFEFEGSQLGVRTGSFGRTTAFLETGGNNYDGTEGFAYYLNVESFDEDGWRDQSASEALNAYASVGWRGERGSINADLQRGDSNLRGNGAAPVELLALNRAAIFTAPDITENDLLMAALDFAFELTPTQTLSGNLYNRRNTTDAFNGDGSEFGVCNFGGRPTLIEALEDDDLEEIGLDDDDLCDNQFASADALEDYLNTLGSDDEFNLEDFTDDLSGTGRLSDEAINNISRRTQRSRGIDLQWSNTSPVAGFDNQLIVGGAYFRGLSTFDSVLELSDLDPITRVTTGLGTGTFVDAEATSVTTATRSTSLYFTNTTQLTDSLALTLSARANDTDVRLQDISGVRPELNGEHRFLRVNPAAGLTWQANEATMLYASYSESSRAPTPIELACNEGVFEVAQRFALERGDDPDDIDFECRLPNAFLADPPLEQVVAKNIELGARGTLVLPLAALGALQYEVGLFNTTNRDDILFQTTGRSTGLFANVDKTRRRGVEGKVLGSAGALSWMIAYSHIEATFEADFNALSPNHDFADGEGEIAISKGDSIPGIPEQQFKLVADYALTPRWQLGLDMLANSGQTLRGDESNQLAPTAGYAILNLRTRYAYSDRFEVYARVDNLLDRDYETFGLLGEEPGEVDVPLISEMTIPRFLGAGQPRAAFVGLRVRF</sequence>
<reference evidence="13 14" key="1">
    <citation type="submission" date="2015-10" db="EMBL/GenBank/DDBJ databases">
        <title>Metagenome-Assembled Genomes uncover a global brackish microbiome.</title>
        <authorList>
            <person name="Hugerth L.W."/>
            <person name="Larsson J."/>
            <person name="Alneberg J."/>
            <person name="Lindh M.V."/>
            <person name="Legrand C."/>
            <person name="Pinhassi J."/>
            <person name="Andersson A.F."/>
        </authorList>
    </citation>
    <scope>NUCLEOTIDE SEQUENCE [LARGE SCALE GENOMIC DNA]</scope>
    <source>
        <strain evidence="13">BACL22 MAG-120619-bin3</strain>
    </source>
</reference>
<evidence type="ECO:0000256" key="8">
    <source>
        <dbReference type="PROSITE-ProRule" id="PRU01360"/>
    </source>
</evidence>
<keyword evidence="5 9" id="KW-0798">TonB box</keyword>
<keyword evidence="6 8" id="KW-0472">Membrane</keyword>
<accession>A0A0R2THD3</accession>
<dbReference type="PROSITE" id="PS52016">
    <property type="entry name" value="TONB_DEPENDENT_REC_3"/>
    <property type="match status" value="1"/>
</dbReference>
<dbReference type="InterPro" id="IPR000531">
    <property type="entry name" value="Beta-barrel_TonB"/>
</dbReference>
<dbReference type="PANTHER" id="PTHR30069:SF39">
    <property type="entry name" value="BLL6183 PROTEIN"/>
    <property type="match status" value="1"/>
</dbReference>
<dbReference type="GO" id="GO:0044718">
    <property type="term" value="P:siderophore transmembrane transport"/>
    <property type="evidence" value="ECO:0007669"/>
    <property type="project" value="TreeGrafter"/>
</dbReference>
<feature type="domain" description="TonB-dependent receptor plug" evidence="12">
    <location>
        <begin position="54"/>
        <end position="165"/>
    </location>
</feature>
<proteinExistence type="inferred from homology"/>
<gene>
    <name evidence="13" type="ORF">ABR85_00865</name>
</gene>
<keyword evidence="2 8" id="KW-0813">Transport</keyword>
<dbReference type="InterPro" id="IPR039426">
    <property type="entry name" value="TonB-dep_rcpt-like"/>
</dbReference>
<dbReference type="Pfam" id="PF00593">
    <property type="entry name" value="TonB_dep_Rec_b-barrel"/>
    <property type="match status" value="1"/>
</dbReference>
<keyword evidence="10" id="KW-0732">Signal</keyword>
<protein>
    <recommendedName>
        <fullName evidence="15">TonB-dependent receptor</fullName>
    </recommendedName>
</protein>
<name>A0A0R2THD3_9GAMM</name>
<dbReference type="EMBL" id="LICD01000003">
    <property type="protein sequence ID" value="KRO84467.1"/>
    <property type="molecule type" value="Genomic_DNA"/>
</dbReference>
<evidence type="ECO:0000313" key="13">
    <source>
        <dbReference type="EMBL" id="KRO84467.1"/>
    </source>
</evidence>
<dbReference type="InterPro" id="IPR012910">
    <property type="entry name" value="Plug_dom"/>
</dbReference>
<evidence type="ECO:0000259" key="11">
    <source>
        <dbReference type="Pfam" id="PF00593"/>
    </source>
</evidence>
<keyword evidence="7 8" id="KW-0998">Cell outer membrane</keyword>
<evidence type="ECO:0000256" key="6">
    <source>
        <dbReference type="ARBA" id="ARBA00023136"/>
    </source>
</evidence>
<dbReference type="GO" id="GO:0015344">
    <property type="term" value="F:siderophore uptake transmembrane transporter activity"/>
    <property type="evidence" value="ECO:0007669"/>
    <property type="project" value="TreeGrafter"/>
</dbReference>
<dbReference type="SUPFAM" id="SSF56935">
    <property type="entry name" value="Porins"/>
    <property type="match status" value="1"/>
</dbReference>
<evidence type="ECO:0000256" key="9">
    <source>
        <dbReference type="RuleBase" id="RU003357"/>
    </source>
</evidence>
<evidence type="ECO:0008006" key="15">
    <source>
        <dbReference type="Google" id="ProtNLM"/>
    </source>
</evidence>
<organism evidence="13 14">
    <name type="scientific">OM182 bacterium BACL3 MAG-120619-bin3</name>
    <dbReference type="NCBI Taxonomy" id="1655593"/>
    <lineage>
        <taxon>Bacteria</taxon>
        <taxon>Pseudomonadati</taxon>
        <taxon>Pseudomonadota</taxon>
        <taxon>Gammaproteobacteria</taxon>
        <taxon>OMG group</taxon>
        <taxon>OM182 clade</taxon>
    </lineage>
</organism>
<evidence type="ECO:0000313" key="14">
    <source>
        <dbReference type="Proteomes" id="UP000051242"/>
    </source>
</evidence>
<evidence type="ECO:0000256" key="4">
    <source>
        <dbReference type="ARBA" id="ARBA00022692"/>
    </source>
</evidence>
<feature type="signal peptide" evidence="10">
    <location>
        <begin position="1"/>
        <end position="27"/>
    </location>
</feature>
<dbReference type="Gene3D" id="2.40.170.20">
    <property type="entry name" value="TonB-dependent receptor, beta-barrel domain"/>
    <property type="match status" value="1"/>
</dbReference>
<keyword evidence="3 8" id="KW-1134">Transmembrane beta strand</keyword>
<dbReference type="Proteomes" id="UP000051242">
    <property type="component" value="Unassembled WGS sequence"/>
</dbReference>
<comment type="similarity">
    <text evidence="8 9">Belongs to the TonB-dependent receptor family.</text>
</comment>
<dbReference type="Pfam" id="PF07715">
    <property type="entry name" value="Plug"/>
    <property type="match status" value="1"/>
</dbReference>
<feature type="domain" description="TonB-dependent receptor-like beta-barrel" evidence="11">
    <location>
        <begin position="309"/>
        <end position="789"/>
    </location>
</feature>
<evidence type="ECO:0000259" key="12">
    <source>
        <dbReference type="Pfam" id="PF07715"/>
    </source>
</evidence>
<dbReference type="Gene3D" id="2.170.130.10">
    <property type="entry name" value="TonB-dependent receptor, plug domain"/>
    <property type="match status" value="1"/>
</dbReference>
<dbReference type="InterPro" id="IPR037066">
    <property type="entry name" value="Plug_dom_sf"/>
</dbReference>
<evidence type="ECO:0000256" key="7">
    <source>
        <dbReference type="ARBA" id="ARBA00023237"/>
    </source>
</evidence>